<keyword evidence="4" id="KW-1185">Reference proteome</keyword>
<dbReference type="VEuPathDB" id="FungiDB:PSTT_02362"/>
<feature type="non-terminal residue" evidence="3">
    <location>
        <position position="352"/>
    </location>
</feature>
<reference evidence="3" key="1">
    <citation type="submission" date="2017-12" db="EMBL/GenBank/DDBJ databases">
        <title>Gene loss provides genomic basis for host adaptation in cereal stripe rust fungi.</title>
        <authorList>
            <person name="Xia C."/>
        </authorList>
    </citation>
    <scope>NUCLEOTIDE SEQUENCE [LARGE SCALE GENOMIC DNA]</scope>
    <source>
        <strain evidence="3">93-210</strain>
    </source>
</reference>
<feature type="region of interest" description="Disordered" evidence="1">
    <location>
        <begin position="1"/>
        <end position="27"/>
    </location>
</feature>
<protein>
    <submittedName>
        <fullName evidence="3">Uncharacterized protein</fullName>
    </submittedName>
</protein>
<organism evidence="3 4">
    <name type="scientific">Puccinia striiformis</name>
    <dbReference type="NCBI Taxonomy" id="27350"/>
    <lineage>
        <taxon>Eukaryota</taxon>
        <taxon>Fungi</taxon>
        <taxon>Dikarya</taxon>
        <taxon>Basidiomycota</taxon>
        <taxon>Pucciniomycotina</taxon>
        <taxon>Pucciniomycetes</taxon>
        <taxon>Pucciniales</taxon>
        <taxon>Pucciniaceae</taxon>
        <taxon>Puccinia</taxon>
    </lineage>
</organism>
<feature type="region of interest" description="Disordered" evidence="1">
    <location>
        <begin position="212"/>
        <end position="239"/>
    </location>
</feature>
<feature type="compositionally biased region" description="Polar residues" evidence="1">
    <location>
        <begin position="8"/>
        <end position="17"/>
    </location>
</feature>
<comment type="caution">
    <text evidence="3">The sequence shown here is derived from an EMBL/GenBank/DDBJ whole genome shotgun (WGS) entry which is preliminary data.</text>
</comment>
<proteinExistence type="predicted"/>
<feature type="non-terminal residue" evidence="3">
    <location>
        <position position="1"/>
    </location>
</feature>
<gene>
    <name evidence="3" type="ORF">PSTT_02362</name>
</gene>
<dbReference type="EMBL" id="PKSL01000014">
    <property type="protein sequence ID" value="POW15176.1"/>
    <property type="molecule type" value="Genomic_DNA"/>
</dbReference>
<name>A0A2S4W084_9BASI</name>
<dbReference type="Proteomes" id="UP000239156">
    <property type="component" value="Unassembled WGS sequence"/>
</dbReference>
<dbReference type="VEuPathDB" id="FungiDB:PSHT_02159"/>
<feature type="region of interest" description="Disordered" evidence="1">
    <location>
        <begin position="154"/>
        <end position="182"/>
    </location>
</feature>
<keyword evidence="2" id="KW-0472">Membrane</keyword>
<feature type="compositionally biased region" description="Polar residues" evidence="1">
    <location>
        <begin position="221"/>
        <end position="236"/>
    </location>
</feature>
<evidence type="ECO:0000313" key="3">
    <source>
        <dbReference type="EMBL" id="POW15176.1"/>
    </source>
</evidence>
<evidence type="ECO:0000313" key="4">
    <source>
        <dbReference type="Proteomes" id="UP000239156"/>
    </source>
</evidence>
<feature type="compositionally biased region" description="Low complexity" evidence="1">
    <location>
        <begin position="162"/>
        <end position="177"/>
    </location>
</feature>
<dbReference type="AlphaFoldDB" id="A0A2S4W084"/>
<accession>A0A2S4W084</accession>
<feature type="transmembrane region" description="Helical" evidence="2">
    <location>
        <begin position="68"/>
        <end position="85"/>
    </location>
</feature>
<keyword evidence="2" id="KW-1133">Transmembrane helix</keyword>
<evidence type="ECO:0000256" key="1">
    <source>
        <dbReference type="SAM" id="MobiDB-lite"/>
    </source>
</evidence>
<keyword evidence="2" id="KW-0812">Transmembrane</keyword>
<sequence length="352" mass="37532">RCKETEDSSSNEQSYTKETLCPHDRSSTSEGEFMLLLPRFKTVEVVKTGGFSREYISTRNPRRKMKPFVLSTIMFGILSSGLAIASELEGHEVSEEGRRSISHHLSKRDVALFGNFPGLGGPDKANKVFTVTGSRTTASENVIPLRNRKALSFINSPGQKGGAAPAAASARKVAPAGQQKSAGNRALLQASGSDHADSVRSDELPLDVAQSVEGTSGGRESPSSLAESDSLKNTDVSAKIGPESSDLVRRALFRRSLFGWKSLATRELTSGSSETESTVSHFQDSHRKLGEFPALGGLKGTVSAQEAEKIIEVRTSSSSSAVRSASVETQSTTVPLTTSDPQASGKFVLQII</sequence>
<evidence type="ECO:0000256" key="2">
    <source>
        <dbReference type="SAM" id="Phobius"/>
    </source>
</evidence>